<sequence length="118" mass="13415">MTLEHLKKRECSLHGARRRDRDWLEQILHPDFCEITRSGTLVDRAETIAALVREKGAPAILSADFTLLKTGENSAILRYRTVCPDGSRAALRASYWLRGEDERWHLVFHQGTPTADGD</sequence>
<evidence type="ECO:0000313" key="3">
    <source>
        <dbReference type="Proteomes" id="UP000019028"/>
    </source>
</evidence>
<accession>W0HSZ1</accession>
<dbReference type="SUPFAM" id="SSF54427">
    <property type="entry name" value="NTF2-like"/>
    <property type="match status" value="1"/>
</dbReference>
<proteinExistence type="predicted"/>
<dbReference type="Proteomes" id="UP000019028">
    <property type="component" value="Chromosome"/>
</dbReference>
<dbReference type="EMBL" id="CP006569">
    <property type="protein sequence ID" value="AHF76921.1"/>
    <property type="molecule type" value="Genomic_DNA"/>
</dbReference>
<dbReference type="Gene3D" id="3.10.450.50">
    <property type="match status" value="1"/>
</dbReference>
<evidence type="ECO:0000259" key="1">
    <source>
        <dbReference type="Pfam" id="PF14534"/>
    </source>
</evidence>
<dbReference type="RefSeq" id="WP_025422049.1">
    <property type="nucleotide sequence ID" value="NZ_CP006569.1"/>
</dbReference>
<feature type="domain" description="DUF4440" evidence="1">
    <location>
        <begin position="15"/>
        <end position="105"/>
    </location>
</feature>
<dbReference type="AlphaFoldDB" id="W0HSZ1"/>
<keyword evidence="3" id="KW-1185">Reference proteome</keyword>
<dbReference type="InterPro" id="IPR027843">
    <property type="entry name" value="DUF4440"/>
</dbReference>
<dbReference type="KEGG" id="sod:Sant_1869"/>
<dbReference type="OrthoDB" id="121974at2"/>
<protein>
    <recommendedName>
        <fullName evidence="1">DUF4440 domain-containing protein</fullName>
    </recommendedName>
</protein>
<name>W0HSZ1_9GAMM</name>
<dbReference type="HOGENOM" id="CLU_119560_1_1_6"/>
<evidence type="ECO:0000313" key="2">
    <source>
        <dbReference type="EMBL" id="AHF76921.1"/>
    </source>
</evidence>
<dbReference type="InterPro" id="IPR032710">
    <property type="entry name" value="NTF2-like_dom_sf"/>
</dbReference>
<gene>
    <name evidence="2" type="ORF">Sant_1869</name>
</gene>
<dbReference type="PATRIC" id="fig|1239307.3.peg.2053"/>
<organism evidence="2 3">
    <name type="scientific">Sodalis praecaptivus</name>
    <dbReference type="NCBI Taxonomy" id="1239307"/>
    <lineage>
        <taxon>Bacteria</taxon>
        <taxon>Pseudomonadati</taxon>
        <taxon>Pseudomonadota</taxon>
        <taxon>Gammaproteobacteria</taxon>
        <taxon>Enterobacterales</taxon>
        <taxon>Bruguierivoracaceae</taxon>
        <taxon>Sodalis</taxon>
    </lineage>
</organism>
<reference evidence="2 3" key="1">
    <citation type="journal article" date="2014" name="Genome Biol. Evol.">
        <title>Genome degeneration and adaptation in a nascent stage of symbiosis.</title>
        <authorList>
            <person name="Oakeson K.F."/>
            <person name="Gil R."/>
            <person name="Clayton A.L."/>
            <person name="Dunn D.M."/>
            <person name="von Niederhausern A.C."/>
            <person name="Hamil C."/>
            <person name="Aoyagi A."/>
            <person name="Duval B."/>
            <person name="Baca A."/>
            <person name="Silva F.J."/>
            <person name="Vallier A."/>
            <person name="Jackson D.G."/>
            <person name="Latorre A."/>
            <person name="Weiss R.B."/>
            <person name="Heddi A."/>
            <person name="Moya A."/>
            <person name="Dale C."/>
        </authorList>
    </citation>
    <scope>NUCLEOTIDE SEQUENCE [LARGE SCALE GENOMIC DNA]</scope>
    <source>
        <strain evidence="2 3">HS1</strain>
    </source>
</reference>
<dbReference type="Pfam" id="PF14534">
    <property type="entry name" value="DUF4440"/>
    <property type="match status" value="1"/>
</dbReference>